<feature type="domain" description="BESS" evidence="3">
    <location>
        <begin position="173"/>
        <end position="212"/>
    </location>
</feature>
<evidence type="ECO:0000256" key="1">
    <source>
        <dbReference type="PROSITE-ProRule" id="PRU00371"/>
    </source>
</evidence>
<dbReference type="EMBL" id="BMAU01021381">
    <property type="protein sequence ID" value="GFY27897.1"/>
    <property type="molecule type" value="Genomic_DNA"/>
</dbReference>
<dbReference type="PROSITE" id="PS51031">
    <property type="entry name" value="BESS"/>
    <property type="match status" value="1"/>
</dbReference>
<organism evidence="4 5">
    <name type="scientific">Trichonephila clavipes</name>
    <name type="common">Golden silk orbweaver</name>
    <name type="synonym">Nephila clavipes</name>
    <dbReference type="NCBI Taxonomy" id="2585209"/>
    <lineage>
        <taxon>Eukaryota</taxon>
        <taxon>Metazoa</taxon>
        <taxon>Ecdysozoa</taxon>
        <taxon>Arthropoda</taxon>
        <taxon>Chelicerata</taxon>
        <taxon>Arachnida</taxon>
        <taxon>Araneae</taxon>
        <taxon>Araneomorphae</taxon>
        <taxon>Entelegynae</taxon>
        <taxon>Araneoidea</taxon>
        <taxon>Nephilidae</taxon>
        <taxon>Trichonephila</taxon>
    </lineage>
</organism>
<dbReference type="GO" id="GO:0003677">
    <property type="term" value="F:DNA binding"/>
    <property type="evidence" value="ECO:0007669"/>
    <property type="project" value="InterPro"/>
</dbReference>
<proteinExistence type="predicted"/>
<evidence type="ECO:0000313" key="4">
    <source>
        <dbReference type="EMBL" id="GFY27897.1"/>
    </source>
</evidence>
<keyword evidence="1" id="KW-0539">Nucleus</keyword>
<name>A0A8X6W4J8_TRICX</name>
<accession>A0A8X6W4J8</accession>
<dbReference type="InterPro" id="IPR004210">
    <property type="entry name" value="BESS_motif"/>
</dbReference>
<protein>
    <recommendedName>
        <fullName evidence="3">BESS domain-containing protein</fullName>
    </recommendedName>
</protein>
<gene>
    <name evidence="4" type="primary">g.167379</name>
    <name evidence="4" type="ORF">TNCV_243611</name>
</gene>
<dbReference type="Proteomes" id="UP000887159">
    <property type="component" value="Unassembled WGS sequence"/>
</dbReference>
<sequence>MGAECEVAGRYDRHSGSNSLLHVFLDSGGKKMSSNIFWTLEEDEILIDFFVKNKLMFVGSDCCKRWGYVRDYYIRRRGKPGSGSSGIAAKKRSELLSFLDSFAASQRPTTTNVGSSQGLSDVTQLSSTDPDIDSGPGSITPEILDPDSNDDFGKIEEEKFQTERKVTPQNEPDEADLFFFGSMAKIYKRFPRKEQAELRIQITNLISNAELRMIQSDASPTCSTPRNEGRMISSKANVSEIFFV</sequence>
<comment type="subcellular location">
    <subcellularLocation>
        <location evidence="1">Nucleus</location>
    </subcellularLocation>
</comment>
<evidence type="ECO:0000259" key="3">
    <source>
        <dbReference type="PROSITE" id="PS51031"/>
    </source>
</evidence>
<reference evidence="4" key="1">
    <citation type="submission" date="2020-08" db="EMBL/GenBank/DDBJ databases">
        <title>Multicomponent nature underlies the extraordinary mechanical properties of spider dragline silk.</title>
        <authorList>
            <person name="Kono N."/>
            <person name="Nakamura H."/>
            <person name="Mori M."/>
            <person name="Yoshida Y."/>
            <person name="Ohtoshi R."/>
            <person name="Malay A.D."/>
            <person name="Moran D.A.P."/>
            <person name="Tomita M."/>
            <person name="Numata K."/>
            <person name="Arakawa K."/>
        </authorList>
    </citation>
    <scope>NUCLEOTIDE SEQUENCE</scope>
</reference>
<feature type="compositionally biased region" description="Polar residues" evidence="2">
    <location>
        <begin position="107"/>
        <end position="129"/>
    </location>
</feature>
<dbReference type="GO" id="GO:0005634">
    <property type="term" value="C:nucleus"/>
    <property type="evidence" value="ECO:0007669"/>
    <property type="project" value="UniProtKB-SubCell"/>
</dbReference>
<evidence type="ECO:0000256" key="2">
    <source>
        <dbReference type="SAM" id="MobiDB-lite"/>
    </source>
</evidence>
<feature type="region of interest" description="Disordered" evidence="2">
    <location>
        <begin position="107"/>
        <end position="148"/>
    </location>
</feature>
<comment type="caution">
    <text evidence="4">The sequence shown here is derived from an EMBL/GenBank/DDBJ whole genome shotgun (WGS) entry which is preliminary data.</text>
</comment>
<evidence type="ECO:0000313" key="5">
    <source>
        <dbReference type="Proteomes" id="UP000887159"/>
    </source>
</evidence>
<keyword evidence="5" id="KW-1185">Reference proteome</keyword>
<dbReference type="AlphaFoldDB" id="A0A8X6W4J8"/>